<evidence type="ECO:0000259" key="1">
    <source>
        <dbReference type="Pfam" id="PF07727"/>
    </source>
</evidence>
<accession>A0A9Q3F5N2</accession>
<organism evidence="2 3">
    <name type="scientific">Austropuccinia psidii MF-1</name>
    <dbReference type="NCBI Taxonomy" id="1389203"/>
    <lineage>
        <taxon>Eukaryota</taxon>
        <taxon>Fungi</taxon>
        <taxon>Dikarya</taxon>
        <taxon>Basidiomycota</taxon>
        <taxon>Pucciniomycotina</taxon>
        <taxon>Pucciniomycetes</taxon>
        <taxon>Pucciniales</taxon>
        <taxon>Sphaerophragmiaceae</taxon>
        <taxon>Austropuccinia</taxon>
    </lineage>
</organism>
<dbReference type="CDD" id="cd09272">
    <property type="entry name" value="RNase_HI_RT_Ty1"/>
    <property type="match status" value="1"/>
</dbReference>
<sequence length="648" mass="74850">MGYGEAHRAYWILNLETGNVKISHNVKFNDNIFPALSYPYSNKTDTFTISVNFYLPAINPNVKTSNISNPTKTDPTQNINTLAGEESESQIQPIDHNIPIELTALEENTTIQTDLPKYKGYIWTNKPANKSKEIVGEVGYPRNIIDNSRRPKHSAKFSELTILDLKNYKQAINSVESKNWEEAISQELQNMAKHSFWSPCNEPTNCKPLTMTWVFNQKRDEDGNLTKFKARLCVHGFNQREGIDYKQVLSPTGRLTSFQLLLTLFSRSKFVVEQMYVRCAFLNGTPDKPLYIYRPTGYKENEKCNIFKLNCSLYGLKQSPRCWNKALKDVLLKIGLSPRFTFWGNWNDEFKYKIKQHFDMEDLGKAKYALEIRITQETDCISLLQDKFIDQILEEINLTNAKPMTAPLPGNSKDLKNPMEEQPQKVPFNYWRAIGLPQYLVQCTRPDLDLLVSFLSRFIETPRSSHFKAVEHVLKYLIGTKSFTLKLELNLLKHQETNILGFSNTDWGGTKEQKSFTGSLIYYFGTIGWRSHKQKVVALSSAEAEYNSFTECSQDLQWTRQLIYETTQVQWESILHSDNQSASPIASNHIYHHGTTHINFGLHFIRDLIDNDEIELKYLNTNNMVADSLTKIFSKLRNKEHLKIMFGT</sequence>
<feature type="domain" description="Reverse transcriptase Ty1/copia-type" evidence="1">
    <location>
        <begin position="348"/>
        <end position="408"/>
    </location>
</feature>
<protein>
    <recommendedName>
        <fullName evidence="1">Reverse transcriptase Ty1/copia-type domain-containing protein</fullName>
    </recommendedName>
</protein>
<reference evidence="2" key="1">
    <citation type="submission" date="2021-03" db="EMBL/GenBank/DDBJ databases">
        <title>Draft genome sequence of rust myrtle Austropuccinia psidii MF-1, a brazilian biotype.</title>
        <authorList>
            <person name="Quecine M.C."/>
            <person name="Pachon D.M.R."/>
            <person name="Bonatelli M.L."/>
            <person name="Correr F.H."/>
            <person name="Franceschini L.M."/>
            <person name="Leite T.F."/>
            <person name="Margarido G.R.A."/>
            <person name="Almeida C.A."/>
            <person name="Ferrarezi J.A."/>
            <person name="Labate C.A."/>
        </authorList>
    </citation>
    <scope>NUCLEOTIDE SEQUENCE</scope>
    <source>
        <strain evidence="2">MF-1</strain>
    </source>
</reference>
<comment type="caution">
    <text evidence="2">The sequence shown here is derived from an EMBL/GenBank/DDBJ whole genome shotgun (WGS) entry which is preliminary data.</text>
</comment>
<gene>
    <name evidence="2" type="ORF">O181_070571</name>
</gene>
<dbReference type="InterPro" id="IPR013103">
    <property type="entry name" value="RVT_2"/>
</dbReference>
<dbReference type="EMBL" id="AVOT02036368">
    <property type="protein sequence ID" value="MBW0530856.1"/>
    <property type="molecule type" value="Genomic_DNA"/>
</dbReference>
<dbReference type="AlphaFoldDB" id="A0A9Q3F5N2"/>
<dbReference type="PANTHER" id="PTHR11439">
    <property type="entry name" value="GAG-POL-RELATED RETROTRANSPOSON"/>
    <property type="match status" value="1"/>
</dbReference>
<keyword evidence="3" id="KW-1185">Reference proteome</keyword>
<evidence type="ECO:0000313" key="2">
    <source>
        <dbReference type="EMBL" id="MBW0530856.1"/>
    </source>
</evidence>
<evidence type="ECO:0000313" key="3">
    <source>
        <dbReference type="Proteomes" id="UP000765509"/>
    </source>
</evidence>
<name>A0A9Q3F5N2_9BASI</name>
<dbReference type="Pfam" id="PF07727">
    <property type="entry name" value="RVT_2"/>
    <property type="match status" value="2"/>
</dbReference>
<proteinExistence type="predicted"/>
<dbReference type="Proteomes" id="UP000765509">
    <property type="component" value="Unassembled WGS sequence"/>
</dbReference>
<feature type="domain" description="Reverse transcriptase Ty1/copia-type" evidence="1">
    <location>
        <begin position="197"/>
        <end position="339"/>
    </location>
</feature>